<gene>
    <name evidence="8" type="ORF">ACFSW4_04350</name>
</gene>
<dbReference type="Gene3D" id="1.10.150.130">
    <property type="match status" value="1"/>
</dbReference>
<evidence type="ECO:0000256" key="2">
    <source>
        <dbReference type="ARBA" id="ARBA00022908"/>
    </source>
</evidence>
<organism evidence="8 9">
    <name type="scientific">Piscibacillus salipiscarius</name>
    <dbReference type="NCBI Taxonomy" id="299480"/>
    <lineage>
        <taxon>Bacteria</taxon>
        <taxon>Bacillati</taxon>
        <taxon>Bacillota</taxon>
        <taxon>Bacilli</taxon>
        <taxon>Bacillales</taxon>
        <taxon>Bacillaceae</taxon>
        <taxon>Piscibacillus</taxon>
    </lineage>
</organism>
<comment type="caution">
    <text evidence="8">The sequence shown here is derived from an EMBL/GenBank/DDBJ whole genome shotgun (WGS) entry which is preliminary data.</text>
</comment>
<feature type="domain" description="Tyr recombinase" evidence="6">
    <location>
        <begin position="163"/>
        <end position="360"/>
    </location>
</feature>
<dbReference type="CDD" id="cd01189">
    <property type="entry name" value="INT_ICEBs1_C_like"/>
    <property type="match status" value="1"/>
</dbReference>
<sequence length="368" mass="43084">MSIHKDKKRGTYYFVISNPEGYPKQIKRRGFKTKKEAMQQQTLILHELNQGTYVATSKMKLDELTQKWLRKKKHEVQDVTYKAYVHLIKTHILPFFGQMQIDRIKPLDVEDFYFHLYDEKNLSKRSVQKIHTIIKSVFSYARNMDLISRNPLDRISRPKSDSQEVSVWDKHELQYFLENTKRDPFFIAYQLASVEGMRQGEILGLRWQDIDFEGQRLTIQQTLSNDGKTIKPGAKNKTSKRQVAFTKETLIALKSHKEKQEQIKVKTGDVYNDKLDLVVCTSLGSPINPSNLRRSFNRNIKRLHVKKIRFHDLRHTHATLCLELNIHPKIVASRLGHANTRMTLDTYSHLLPSFQNGAVEKISQGFFD</sequence>
<dbReference type="SUPFAM" id="SSF56349">
    <property type="entry name" value="DNA breaking-rejoining enzymes"/>
    <property type="match status" value="1"/>
</dbReference>
<accession>A0ABW5Q922</accession>
<evidence type="ECO:0000313" key="9">
    <source>
        <dbReference type="Proteomes" id="UP001597452"/>
    </source>
</evidence>
<evidence type="ECO:0000256" key="5">
    <source>
        <dbReference type="PROSITE-ProRule" id="PRU01248"/>
    </source>
</evidence>
<dbReference type="Pfam" id="PF00589">
    <property type="entry name" value="Phage_integrase"/>
    <property type="match status" value="1"/>
</dbReference>
<keyword evidence="2" id="KW-0229">DNA integration</keyword>
<dbReference type="InterPro" id="IPR013762">
    <property type="entry name" value="Integrase-like_cat_sf"/>
</dbReference>
<evidence type="ECO:0000256" key="1">
    <source>
        <dbReference type="ARBA" id="ARBA00008857"/>
    </source>
</evidence>
<dbReference type="Proteomes" id="UP001597452">
    <property type="component" value="Unassembled WGS sequence"/>
</dbReference>
<dbReference type="Pfam" id="PF14659">
    <property type="entry name" value="Phage_int_SAM_3"/>
    <property type="match status" value="1"/>
</dbReference>
<dbReference type="RefSeq" id="WP_377327676.1">
    <property type="nucleotide sequence ID" value="NZ_JBHUMZ010000013.1"/>
</dbReference>
<dbReference type="Gene3D" id="1.10.443.10">
    <property type="entry name" value="Intergrase catalytic core"/>
    <property type="match status" value="1"/>
</dbReference>
<dbReference type="PROSITE" id="PS51900">
    <property type="entry name" value="CB"/>
    <property type="match status" value="1"/>
</dbReference>
<evidence type="ECO:0000256" key="4">
    <source>
        <dbReference type="ARBA" id="ARBA00023172"/>
    </source>
</evidence>
<dbReference type="EMBL" id="JBHUMZ010000013">
    <property type="protein sequence ID" value="MFD2638097.1"/>
    <property type="molecule type" value="Genomic_DNA"/>
</dbReference>
<protein>
    <submittedName>
        <fullName evidence="8">Tyrosine-type recombinase/integrase</fullName>
    </submittedName>
</protein>
<keyword evidence="3 5" id="KW-0238">DNA-binding</keyword>
<keyword evidence="9" id="KW-1185">Reference proteome</keyword>
<dbReference type="InterPro" id="IPR010998">
    <property type="entry name" value="Integrase_recombinase_N"/>
</dbReference>
<feature type="domain" description="Core-binding (CB)" evidence="7">
    <location>
        <begin position="59"/>
        <end position="142"/>
    </location>
</feature>
<evidence type="ECO:0000259" key="7">
    <source>
        <dbReference type="PROSITE" id="PS51900"/>
    </source>
</evidence>
<name>A0ABW5Q922_9BACI</name>
<dbReference type="InterPro" id="IPR050090">
    <property type="entry name" value="Tyrosine_recombinase_XerCD"/>
</dbReference>
<keyword evidence="4" id="KW-0233">DNA recombination</keyword>
<evidence type="ECO:0000259" key="6">
    <source>
        <dbReference type="PROSITE" id="PS51898"/>
    </source>
</evidence>
<dbReference type="InterPro" id="IPR011010">
    <property type="entry name" value="DNA_brk_join_enz"/>
</dbReference>
<dbReference type="InterPro" id="IPR002104">
    <property type="entry name" value="Integrase_catalytic"/>
</dbReference>
<dbReference type="PANTHER" id="PTHR30349">
    <property type="entry name" value="PHAGE INTEGRASE-RELATED"/>
    <property type="match status" value="1"/>
</dbReference>
<dbReference type="Pfam" id="PF14657">
    <property type="entry name" value="Arm-DNA-bind_4"/>
    <property type="match status" value="1"/>
</dbReference>
<dbReference type="PANTHER" id="PTHR30349:SF64">
    <property type="entry name" value="PROPHAGE INTEGRASE INTD-RELATED"/>
    <property type="match status" value="1"/>
</dbReference>
<proteinExistence type="inferred from homology"/>
<reference evidence="9" key="1">
    <citation type="journal article" date="2019" name="Int. J. Syst. Evol. Microbiol.">
        <title>The Global Catalogue of Microorganisms (GCM) 10K type strain sequencing project: providing services to taxonomists for standard genome sequencing and annotation.</title>
        <authorList>
            <consortium name="The Broad Institute Genomics Platform"/>
            <consortium name="The Broad Institute Genome Sequencing Center for Infectious Disease"/>
            <person name="Wu L."/>
            <person name="Ma J."/>
        </authorList>
    </citation>
    <scope>NUCLEOTIDE SEQUENCE [LARGE SCALE GENOMIC DNA]</scope>
    <source>
        <strain evidence="9">TISTR 1571</strain>
    </source>
</reference>
<dbReference type="InterPro" id="IPR028259">
    <property type="entry name" value="AP2-like_int_N"/>
</dbReference>
<evidence type="ECO:0000313" key="8">
    <source>
        <dbReference type="EMBL" id="MFD2638097.1"/>
    </source>
</evidence>
<dbReference type="InterPro" id="IPR044068">
    <property type="entry name" value="CB"/>
</dbReference>
<comment type="similarity">
    <text evidence="1">Belongs to the 'phage' integrase family.</text>
</comment>
<dbReference type="InterPro" id="IPR004107">
    <property type="entry name" value="Integrase_SAM-like_N"/>
</dbReference>
<dbReference type="PROSITE" id="PS51898">
    <property type="entry name" value="TYR_RECOMBINASE"/>
    <property type="match status" value="1"/>
</dbReference>
<evidence type="ECO:0000256" key="3">
    <source>
        <dbReference type="ARBA" id="ARBA00023125"/>
    </source>
</evidence>